<dbReference type="eggNOG" id="COG0607">
    <property type="taxonomic scope" value="Bacteria"/>
</dbReference>
<dbReference type="InterPro" id="IPR001763">
    <property type="entry name" value="Rhodanese-like_dom"/>
</dbReference>
<dbReference type="SMART" id="SM00450">
    <property type="entry name" value="RHOD"/>
    <property type="match status" value="1"/>
</dbReference>
<dbReference type="SUPFAM" id="SSF52821">
    <property type="entry name" value="Rhodanese/Cell cycle control phosphatase"/>
    <property type="match status" value="1"/>
</dbReference>
<organism evidence="3 4">
    <name type="scientific">Pelodictyon phaeoclathratiforme (strain DSM 5477 / BU-1)</name>
    <dbReference type="NCBI Taxonomy" id="324925"/>
    <lineage>
        <taxon>Bacteria</taxon>
        <taxon>Pseudomonadati</taxon>
        <taxon>Chlorobiota</taxon>
        <taxon>Chlorobiia</taxon>
        <taxon>Chlorobiales</taxon>
        <taxon>Chlorobiaceae</taxon>
        <taxon>Chlorobium/Pelodictyon group</taxon>
        <taxon>Pelodictyon</taxon>
    </lineage>
</organism>
<feature type="signal peptide" evidence="1">
    <location>
        <begin position="1"/>
        <end position="21"/>
    </location>
</feature>
<dbReference type="PROSITE" id="PS50206">
    <property type="entry name" value="RHODANESE_3"/>
    <property type="match status" value="1"/>
</dbReference>
<dbReference type="STRING" id="324925.Ppha_2329"/>
<dbReference type="RefSeq" id="WP_012508999.1">
    <property type="nucleotide sequence ID" value="NC_011060.1"/>
</dbReference>
<evidence type="ECO:0000313" key="3">
    <source>
        <dbReference type="EMBL" id="ACF44524.1"/>
    </source>
</evidence>
<dbReference type="OrthoDB" id="9800872at2"/>
<reference evidence="3 4" key="1">
    <citation type="submission" date="2008-06" db="EMBL/GenBank/DDBJ databases">
        <title>Complete sequence of Pelodictyon phaeoclathratiforme BU-1.</title>
        <authorList>
            <consortium name="US DOE Joint Genome Institute"/>
            <person name="Lucas S."/>
            <person name="Copeland A."/>
            <person name="Lapidus A."/>
            <person name="Glavina del Rio T."/>
            <person name="Dalin E."/>
            <person name="Tice H."/>
            <person name="Bruce D."/>
            <person name="Goodwin L."/>
            <person name="Pitluck S."/>
            <person name="Schmutz J."/>
            <person name="Larimer F."/>
            <person name="Land M."/>
            <person name="Hauser L."/>
            <person name="Kyrpides N."/>
            <person name="Mikhailova N."/>
            <person name="Liu Z."/>
            <person name="Li T."/>
            <person name="Zhao F."/>
            <person name="Overmann J."/>
            <person name="Bryant D.A."/>
            <person name="Richardson P."/>
        </authorList>
    </citation>
    <scope>NUCLEOTIDE SEQUENCE [LARGE SCALE GENOMIC DNA]</scope>
    <source>
        <strain evidence="4">DSM 5477 / BU-1</strain>
    </source>
</reference>
<keyword evidence="1" id="KW-0732">Signal</keyword>
<dbReference type="Gene3D" id="3.40.250.10">
    <property type="entry name" value="Rhodanese-like domain"/>
    <property type="match status" value="1"/>
</dbReference>
<accession>B4SEA5</accession>
<dbReference type="Pfam" id="PF00581">
    <property type="entry name" value="Rhodanese"/>
    <property type="match status" value="1"/>
</dbReference>
<dbReference type="AlphaFoldDB" id="B4SEA5"/>
<proteinExistence type="predicted"/>
<sequence precursor="true">MRKITLLFATLFLLSCSAVQADTFDPAKLPVTKQTVSGKYLSAKEALEMKGNNPATVLFVDVRTAAETEYVGIADQVDINIPFMQDDYSTWDSKKERFLMNPNSSFTLKVAEALQVRGLKNSDAVVLICRSGDRSAGAANLLSQAGYTNVYSVYDGFEGDMAKEGVNKGRRLVNGWKNAGLPWGYSLNKERAYFSTR</sequence>
<feature type="chain" id="PRO_5002825919" evidence="1">
    <location>
        <begin position="22"/>
        <end position="197"/>
    </location>
</feature>
<dbReference type="HOGENOM" id="CLU_089574_10_0_10"/>
<dbReference type="Proteomes" id="UP000002724">
    <property type="component" value="Chromosome"/>
</dbReference>
<protein>
    <submittedName>
        <fullName evidence="3">Rhodanese domain protein</fullName>
    </submittedName>
</protein>
<evidence type="ECO:0000313" key="4">
    <source>
        <dbReference type="Proteomes" id="UP000002724"/>
    </source>
</evidence>
<dbReference type="KEGG" id="pph:Ppha_2329"/>
<dbReference type="EMBL" id="CP001110">
    <property type="protein sequence ID" value="ACF44524.1"/>
    <property type="molecule type" value="Genomic_DNA"/>
</dbReference>
<gene>
    <name evidence="3" type="ordered locus">Ppha_2329</name>
</gene>
<dbReference type="PROSITE" id="PS51257">
    <property type="entry name" value="PROKAR_LIPOPROTEIN"/>
    <property type="match status" value="1"/>
</dbReference>
<keyword evidence="4" id="KW-1185">Reference proteome</keyword>
<evidence type="ECO:0000256" key="1">
    <source>
        <dbReference type="SAM" id="SignalP"/>
    </source>
</evidence>
<dbReference type="InterPro" id="IPR036873">
    <property type="entry name" value="Rhodanese-like_dom_sf"/>
</dbReference>
<evidence type="ECO:0000259" key="2">
    <source>
        <dbReference type="PROSITE" id="PS50206"/>
    </source>
</evidence>
<feature type="domain" description="Rhodanese" evidence="2">
    <location>
        <begin position="53"/>
        <end position="169"/>
    </location>
</feature>
<name>B4SEA5_PELPB</name>